<protein>
    <submittedName>
        <fullName evidence="1">Uncharacterized protein</fullName>
    </submittedName>
</protein>
<sequence>MRLSYTNDVFLPLEIRNWGKALQQSLFGAQNVKVGDSSESETRKITIKKASAILTKIKMAMKLCIRFLARCIKWRKTIIEMCGIILSSSLKERMTKFYTENNFTNDKLNEYGIYKRPNPAKYESLTEEHLEHLIRPKCHMETKLVHQSTQPEYRYEVNDAHQQSSTLYKHKVENVSSEGCKRFIIVAREISDLPGARGIWNALKFVKTVRMIQIRLVVNIVEN</sequence>
<comment type="caution">
    <text evidence="1">The sequence shown here is derived from an EMBL/GenBank/DDBJ whole genome shotgun (WGS) entry which is preliminary data.</text>
</comment>
<evidence type="ECO:0000313" key="1">
    <source>
        <dbReference type="EMBL" id="RHZ45982.1"/>
    </source>
</evidence>
<name>A0A397G4N0_9GLOM</name>
<dbReference type="EMBL" id="PQFF01000531">
    <property type="protein sequence ID" value="RHZ45982.1"/>
    <property type="molecule type" value="Genomic_DNA"/>
</dbReference>
<evidence type="ECO:0000313" key="2">
    <source>
        <dbReference type="Proteomes" id="UP000266861"/>
    </source>
</evidence>
<organism evidence="1 2">
    <name type="scientific">Diversispora epigaea</name>
    <dbReference type="NCBI Taxonomy" id="1348612"/>
    <lineage>
        <taxon>Eukaryota</taxon>
        <taxon>Fungi</taxon>
        <taxon>Fungi incertae sedis</taxon>
        <taxon>Mucoromycota</taxon>
        <taxon>Glomeromycotina</taxon>
        <taxon>Glomeromycetes</taxon>
        <taxon>Diversisporales</taxon>
        <taxon>Diversisporaceae</taxon>
        <taxon>Diversispora</taxon>
    </lineage>
</organism>
<accession>A0A397G4N0</accession>
<keyword evidence="2" id="KW-1185">Reference proteome</keyword>
<proteinExistence type="predicted"/>
<gene>
    <name evidence="1" type="ORF">Glove_640g21</name>
</gene>
<dbReference type="Proteomes" id="UP000266861">
    <property type="component" value="Unassembled WGS sequence"/>
</dbReference>
<reference evidence="1 2" key="1">
    <citation type="submission" date="2018-08" db="EMBL/GenBank/DDBJ databases">
        <title>Genome and evolution of the arbuscular mycorrhizal fungus Diversispora epigaea (formerly Glomus versiforme) and its bacterial endosymbionts.</title>
        <authorList>
            <person name="Sun X."/>
            <person name="Fei Z."/>
            <person name="Harrison M."/>
        </authorList>
    </citation>
    <scope>NUCLEOTIDE SEQUENCE [LARGE SCALE GENOMIC DNA]</scope>
    <source>
        <strain evidence="1 2">IT104</strain>
    </source>
</reference>
<dbReference type="AlphaFoldDB" id="A0A397G4N0"/>